<protein>
    <submittedName>
        <fullName evidence="2">Uncharacterized protein</fullName>
    </submittedName>
</protein>
<keyword evidence="1" id="KW-0812">Transmembrane</keyword>
<name>A0A2N5X2Q6_9GAMM</name>
<evidence type="ECO:0000256" key="1">
    <source>
        <dbReference type="SAM" id="Phobius"/>
    </source>
</evidence>
<dbReference type="AlphaFoldDB" id="A0A2N5X2Q6"/>
<organism evidence="2 3">
    <name type="scientific">Pseudohalioglobus lutimaris</name>
    <dbReference type="NCBI Taxonomy" id="1737061"/>
    <lineage>
        <taxon>Bacteria</taxon>
        <taxon>Pseudomonadati</taxon>
        <taxon>Pseudomonadota</taxon>
        <taxon>Gammaproteobacteria</taxon>
        <taxon>Cellvibrionales</taxon>
        <taxon>Halieaceae</taxon>
        <taxon>Pseudohalioglobus</taxon>
    </lineage>
</organism>
<keyword evidence="1" id="KW-1133">Transmembrane helix</keyword>
<dbReference type="Proteomes" id="UP000235005">
    <property type="component" value="Unassembled WGS sequence"/>
</dbReference>
<evidence type="ECO:0000313" key="3">
    <source>
        <dbReference type="Proteomes" id="UP000235005"/>
    </source>
</evidence>
<feature type="transmembrane region" description="Helical" evidence="1">
    <location>
        <begin position="44"/>
        <end position="68"/>
    </location>
</feature>
<feature type="transmembrane region" description="Helical" evidence="1">
    <location>
        <begin position="12"/>
        <end position="32"/>
    </location>
</feature>
<accession>A0A2N5X2Q6</accession>
<feature type="transmembrane region" description="Helical" evidence="1">
    <location>
        <begin position="104"/>
        <end position="126"/>
    </location>
</feature>
<evidence type="ECO:0000313" key="2">
    <source>
        <dbReference type="EMBL" id="PLW68776.1"/>
    </source>
</evidence>
<keyword evidence="1" id="KW-0472">Membrane</keyword>
<dbReference type="RefSeq" id="WP_076001479.1">
    <property type="nucleotide sequence ID" value="NZ_PKUS01000011.1"/>
</dbReference>
<dbReference type="OrthoDB" id="7016947at2"/>
<reference evidence="2 3" key="1">
    <citation type="submission" date="2018-01" db="EMBL/GenBank/DDBJ databases">
        <title>The draft genome sequence of Halioglobus lutimaris HF004.</title>
        <authorList>
            <person name="Du Z.-J."/>
            <person name="Shi M.-J."/>
        </authorList>
    </citation>
    <scope>NUCLEOTIDE SEQUENCE [LARGE SCALE GENOMIC DNA]</scope>
    <source>
        <strain evidence="2 3">HF004</strain>
    </source>
</reference>
<keyword evidence="3" id="KW-1185">Reference proteome</keyword>
<feature type="transmembrane region" description="Helical" evidence="1">
    <location>
        <begin position="138"/>
        <end position="160"/>
    </location>
</feature>
<sequence>MNAPAGHHLRHEALIGGVSNAVFNGLIAWLLLRSGPALQWGGEHSFAIDIIATALLLPFIVALIVIPLQRSKLRKGRLQSIDLGPQSPLQRLADRFPYSVFKSALLFGLIGCLLIAPLTLAGFYLFGIEQVNPLNYSLFKGLWAGAMAAVLVVPMVMVALRPLPSTNGE</sequence>
<comment type="caution">
    <text evidence="2">The sequence shown here is derived from an EMBL/GenBank/DDBJ whole genome shotgun (WGS) entry which is preliminary data.</text>
</comment>
<gene>
    <name evidence="2" type="ORF">C0039_10920</name>
</gene>
<proteinExistence type="predicted"/>
<dbReference type="EMBL" id="PKUS01000011">
    <property type="protein sequence ID" value="PLW68776.1"/>
    <property type="molecule type" value="Genomic_DNA"/>
</dbReference>